<evidence type="ECO:0000313" key="3">
    <source>
        <dbReference type="Proteomes" id="UP001141552"/>
    </source>
</evidence>
<dbReference type="PANTHER" id="PTHR11017:SF479">
    <property type="entry name" value="DISEASE RESISTANCE PROTEIN (TIR-NBS-LRR CLASS) FAMILY"/>
    <property type="match status" value="1"/>
</dbReference>
<feature type="domain" description="NB-ARC" evidence="1">
    <location>
        <begin position="78"/>
        <end position="115"/>
    </location>
</feature>
<evidence type="ECO:0000259" key="1">
    <source>
        <dbReference type="Pfam" id="PF00931"/>
    </source>
</evidence>
<dbReference type="PANTHER" id="PTHR11017">
    <property type="entry name" value="LEUCINE-RICH REPEAT-CONTAINING PROTEIN"/>
    <property type="match status" value="1"/>
</dbReference>
<dbReference type="AlphaFoldDB" id="A0A9Q0J2B8"/>
<proteinExistence type="predicted"/>
<dbReference type="PRINTS" id="PR00364">
    <property type="entry name" value="DISEASERSIST"/>
</dbReference>
<protein>
    <recommendedName>
        <fullName evidence="1">NB-ARC domain-containing protein</fullName>
    </recommendedName>
</protein>
<sequence>MYTSPFSTKVSAYLLFLADNLISGRSEAELVEDIVNDVVRKLNRMFGCEKCRGDLVGIESRVKQVEPLLWLESSSSSEEDVRFVGIWGKGGIGKTTIAKVVFHRFKLHFDGFCFLEKVGTQLKKAWLRRMKVLVVLDDVDSPTQLQDLLEGDHTGLCGPGIRILVTSRDRQVLGNIIDEDKLYKNEELNYQESFQLFCLKAFKESYARHALEQLSGRLVEYAKGNPMALNVLGSSLFGRQEDWVSAMDKLGMYRNHATEILGGFRTSVLFNTSNLINKSLVVETSTNGLELHDLIRDMRWGIVNEQSSPASYQTAESRGYALCDDEKEGICLDISKTRRMHLDSDSVVGMDRLRFLKFYKADSSVNCKEAIHLPSGGLQYLSMS</sequence>
<keyword evidence="3" id="KW-1185">Reference proteome</keyword>
<comment type="caution">
    <text evidence="2">The sequence shown here is derived from an EMBL/GenBank/DDBJ whole genome shotgun (WGS) entry which is preliminary data.</text>
</comment>
<evidence type="ECO:0000313" key="2">
    <source>
        <dbReference type="EMBL" id="KAJ4825793.1"/>
    </source>
</evidence>
<dbReference type="Gene3D" id="1.10.8.430">
    <property type="entry name" value="Helical domain of apoptotic protease-activating factors"/>
    <property type="match status" value="1"/>
</dbReference>
<reference evidence="2" key="1">
    <citation type="submission" date="2022-02" db="EMBL/GenBank/DDBJ databases">
        <authorList>
            <person name="Henning P.M."/>
            <person name="McCubbin A.G."/>
            <person name="Shore J.S."/>
        </authorList>
    </citation>
    <scope>NUCLEOTIDE SEQUENCE</scope>
    <source>
        <strain evidence="2">F60SS</strain>
        <tissue evidence="2">Leaves</tissue>
    </source>
</reference>
<gene>
    <name evidence="2" type="ORF">Tsubulata_045457</name>
</gene>
<dbReference type="InterPro" id="IPR042197">
    <property type="entry name" value="Apaf_helical"/>
</dbReference>
<organism evidence="2 3">
    <name type="scientific">Turnera subulata</name>
    <dbReference type="NCBI Taxonomy" id="218843"/>
    <lineage>
        <taxon>Eukaryota</taxon>
        <taxon>Viridiplantae</taxon>
        <taxon>Streptophyta</taxon>
        <taxon>Embryophyta</taxon>
        <taxon>Tracheophyta</taxon>
        <taxon>Spermatophyta</taxon>
        <taxon>Magnoliopsida</taxon>
        <taxon>eudicotyledons</taxon>
        <taxon>Gunneridae</taxon>
        <taxon>Pentapetalae</taxon>
        <taxon>rosids</taxon>
        <taxon>fabids</taxon>
        <taxon>Malpighiales</taxon>
        <taxon>Passifloraceae</taxon>
        <taxon>Turnera</taxon>
    </lineage>
</organism>
<dbReference type="Proteomes" id="UP001141552">
    <property type="component" value="Unassembled WGS sequence"/>
</dbReference>
<dbReference type="InterPro" id="IPR002182">
    <property type="entry name" value="NB-ARC"/>
</dbReference>
<dbReference type="SUPFAM" id="SSF52540">
    <property type="entry name" value="P-loop containing nucleoside triphosphate hydrolases"/>
    <property type="match status" value="1"/>
</dbReference>
<name>A0A9Q0J2B8_9ROSI</name>
<dbReference type="InterPro" id="IPR044974">
    <property type="entry name" value="Disease_R_plants"/>
</dbReference>
<dbReference type="EMBL" id="JAKUCV010006806">
    <property type="protein sequence ID" value="KAJ4825793.1"/>
    <property type="molecule type" value="Genomic_DNA"/>
</dbReference>
<dbReference type="OrthoDB" id="845250at2759"/>
<feature type="domain" description="NB-ARC" evidence="1">
    <location>
        <begin position="126"/>
        <end position="205"/>
    </location>
</feature>
<accession>A0A9Q0J2B8</accession>
<dbReference type="Pfam" id="PF00931">
    <property type="entry name" value="NB-ARC"/>
    <property type="match status" value="2"/>
</dbReference>
<dbReference type="InterPro" id="IPR027417">
    <property type="entry name" value="P-loop_NTPase"/>
</dbReference>
<reference evidence="2" key="2">
    <citation type="journal article" date="2023" name="Plants (Basel)">
        <title>Annotation of the Turnera subulata (Passifloraceae) Draft Genome Reveals the S-Locus Evolved after the Divergence of Turneroideae from Passifloroideae in a Stepwise Manner.</title>
        <authorList>
            <person name="Henning P.M."/>
            <person name="Roalson E.H."/>
            <person name="Mir W."/>
            <person name="McCubbin A.G."/>
            <person name="Shore J.S."/>
        </authorList>
    </citation>
    <scope>NUCLEOTIDE SEQUENCE</scope>
    <source>
        <strain evidence="2">F60SS</strain>
    </source>
</reference>
<dbReference type="Gene3D" id="3.40.50.300">
    <property type="entry name" value="P-loop containing nucleotide triphosphate hydrolases"/>
    <property type="match status" value="2"/>
</dbReference>
<dbReference type="GO" id="GO:0043531">
    <property type="term" value="F:ADP binding"/>
    <property type="evidence" value="ECO:0007669"/>
    <property type="project" value="InterPro"/>
</dbReference>
<dbReference type="GO" id="GO:0006952">
    <property type="term" value="P:defense response"/>
    <property type="evidence" value="ECO:0007669"/>
    <property type="project" value="InterPro"/>
</dbReference>